<dbReference type="SUPFAM" id="SSF53850">
    <property type="entry name" value="Periplasmic binding protein-like II"/>
    <property type="match status" value="1"/>
</dbReference>
<reference evidence="1 2" key="1">
    <citation type="submission" date="2012-12" db="EMBL/GenBank/DDBJ databases">
        <title>Novel taxa of Listeriaceae from agricultural environments in the United States.</title>
        <authorList>
            <person name="den Bakker H.C."/>
            <person name="Allred A."/>
            <person name="Warchocki S."/>
            <person name="Wright E.M."/>
            <person name="Burrell A."/>
            <person name="Nightingale K.K."/>
            <person name="Kephart D."/>
            <person name="Wiedmann M."/>
        </authorList>
    </citation>
    <scope>NUCLEOTIDE SEQUENCE [LARGE SCALE GENOMIC DNA]</scope>
    <source>
        <strain evidence="1 2">FSL S10-1203</strain>
    </source>
</reference>
<evidence type="ECO:0000313" key="2">
    <source>
        <dbReference type="Proteomes" id="UP000019241"/>
    </source>
</evidence>
<dbReference type="AlphaFoldDB" id="W7DDX1"/>
<dbReference type="Proteomes" id="UP000019241">
    <property type="component" value="Unassembled WGS sequence"/>
</dbReference>
<proteinExistence type="predicted"/>
<organism evidence="1 2">
    <name type="scientific">Listeria fleischmannii FSL S10-1203</name>
    <dbReference type="NCBI Taxonomy" id="1265822"/>
    <lineage>
        <taxon>Bacteria</taxon>
        <taxon>Bacillati</taxon>
        <taxon>Bacillota</taxon>
        <taxon>Bacilli</taxon>
        <taxon>Bacillales</taxon>
        <taxon>Listeriaceae</taxon>
        <taxon>Listeria</taxon>
    </lineage>
</organism>
<gene>
    <name evidence="1" type="ORF">MCOL2_18384</name>
</gene>
<name>W7DDX1_9LIST</name>
<dbReference type="Gene3D" id="3.40.190.10">
    <property type="entry name" value="Periplasmic binding protein-like II"/>
    <property type="match status" value="1"/>
</dbReference>
<comment type="caution">
    <text evidence="1">The sequence shown here is derived from an EMBL/GenBank/DDBJ whole genome shotgun (WGS) entry which is preliminary data.</text>
</comment>
<evidence type="ECO:0000313" key="1">
    <source>
        <dbReference type="EMBL" id="EUJ47291.1"/>
    </source>
</evidence>
<sequence length="101" mass="11695">MNFLETSELLTLNTTNEEDFTSFTAQNQVFEGLYTLDAKDNFVPGVAAEMPEISEDQTEYTIKLKKRRQMVRWFPSDCKRFCLRLAKSCRPKNSAWLCGSI</sequence>
<dbReference type="Gene3D" id="3.90.76.10">
    <property type="entry name" value="Dipeptide-binding Protein, Domain 1"/>
    <property type="match status" value="1"/>
</dbReference>
<protein>
    <submittedName>
        <fullName evidence="1">Family 5 extracellular solute-binding protein</fullName>
    </submittedName>
</protein>
<accession>W7DDX1</accession>
<dbReference type="EMBL" id="AODM01000070">
    <property type="protein sequence ID" value="EUJ47291.1"/>
    <property type="molecule type" value="Genomic_DNA"/>
</dbReference>